<dbReference type="AlphaFoldDB" id="A0A1H1RL76"/>
<reference evidence="5" key="1">
    <citation type="submission" date="2016-10" db="EMBL/GenBank/DDBJ databases">
        <authorList>
            <person name="Varghese N."/>
            <person name="Submissions S."/>
        </authorList>
    </citation>
    <scope>NUCLEOTIDE SEQUENCE [LARGE SCALE GENOMIC DNA]</scope>
    <source>
        <strain evidence="5">CPCC 202695</strain>
    </source>
</reference>
<evidence type="ECO:0000256" key="2">
    <source>
        <dbReference type="PROSITE-ProRule" id="PRU01161"/>
    </source>
</evidence>
<dbReference type="PROSITE" id="PS51635">
    <property type="entry name" value="PNPLA"/>
    <property type="match status" value="1"/>
</dbReference>
<comment type="caution">
    <text evidence="2">Lacks conserved residue(s) required for the propagation of feature annotation.</text>
</comment>
<protein>
    <submittedName>
        <fullName evidence="4">NTE family protein</fullName>
    </submittedName>
</protein>
<feature type="domain" description="PNPLA" evidence="3">
    <location>
        <begin position="2"/>
        <end position="203"/>
    </location>
</feature>
<dbReference type="InterPro" id="IPR002641">
    <property type="entry name" value="PNPLA_dom"/>
</dbReference>
<name>A0A1H1RL76_9MICO</name>
<dbReference type="InterPro" id="IPR016035">
    <property type="entry name" value="Acyl_Trfase/lysoPLipase"/>
</dbReference>
<gene>
    <name evidence="4" type="ORF">SAMN04489721_1192</name>
</gene>
<sequence length="288" mass="29861">MVLGGGGSAGNAWLIGVLAGLSEGGADPTRADVVVGTSAGSTAAAQILGATASDLLDAVLTPPAPPPARGSGTGPARGRARLTINHLERLRAIIAASEDAVDWRRRMGAALASDAASDDLTSERWRATVAARFPTRDWPMRRLLITAVDADSGEPVVFDRRSGVDLVDAVAASCAGGFAYRVGDRRYIDGGYRANADNADLAAGCARVLVLSPLGGRSLTPVEWGTHLTDQVDALRAEGSVVETVFPDDASRAAFGDDMMDPSTRPPAARAGYEQGKRIAVQLAELWS</sequence>
<accession>A0A1H1RL76</accession>
<dbReference type="SUPFAM" id="SSF52151">
    <property type="entry name" value="FabD/lysophospholipase-like"/>
    <property type="match status" value="1"/>
</dbReference>
<evidence type="ECO:0000313" key="5">
    <source>
        <dbReference type="Proteomes" id="UP000199482"/>
    </source>
</evidence>
<evidence type="ECO:0000259" key="3">
    <source>
        <dbReference type="PROSITE" id="PS51635"/>
    </source>
</evidence>
<dbReference type="GO" id="GO:0016042">
    <property type="term" value="P:lipid catabolic process"/>
    <property type="evidence" value="ECO:0007669"/>
    <property type="project" value="UniProtKB-UniRule"/>
</dbReference>
<feature type="short sequence motif" description="DGA/G" evidence="2">
    <location>
        <begin position="189"/>
        <end position="191"/>
    </location>
</feature>
<organism evidence="4 5">
    <name type="scientific">Agromyces flavus</name>
    <dbReference type="NCBI Taxonomy" id="589382"/>
    <lineage>
        <taxon>Bacteria</taxon>
        <taxon>Bacillati</taxon>
        <taxon>Actinomycetota</taxon>
        <taxon>Actinomycetes</taxon>
        <taxon>Micrococcales</taxon>
        <taxon>Microbacteriaceae</taxon>
        <taxon>Agromyces</taxon>
    </lineage>
</organism>
<dbReference type="GO" id="GO:0016787">
    <property type="term" value="F:hydrolase activity"/>
    <property type="evidence" value="ECO:0007669"/>
    <property type="project" value="UniProtKB-UniRule"/>
</dbReference>
<feature type="active site" description="Proton acceptor" evidence="2">
    <location>
        <position position="189"/>
    </location>
</feature>
<feature type="short sequence motif" description="GXSXG" evidence="2">
    <location>
        <begin position="36"/>
        <end position="40"/>
    </location>
</feature>
<proteinExistence type="predicted"/>
<dbReference type="Gene3D" id="3.40.1090.10">
    <property type="entry name" value="Cytosolic phospholipase A2 catalytic domain"/>
    <property type="match status" value="1"/>
</dbReference>
<dbReference type="EMBL" id="LT629755">
    <property type="protein sequence ID" value="SDS36448.1"/>
    <property type="molecule type" value="Genomic_DNA"/>
</dbReference>
<keyword evidence="2" id="KW-0442">Lipid degradation</keyword>
<keyword evidence="1 2" id="KW-0443">Lipid metabolism</keyword>
<dbReference type="Proteomes" id="UP000199482">
    <property type="component" value="Chromosome I"/>
</dbReference>
<keyword evidence="2" id="KW-0378">Hydrolase</keyword>
<feature type="active site" description="Nucleophile" evidence="2">
    <location>
        <position position="38"/>
    </location>
</feature>
<dbReference type="Pfam" id="PF01734">
    <property type="entry name" value="Patatin"/>
    <property type="match status" value="1"/>
</dbReference>
<dbReference type="STRING" id="589382.SAMN04489721_1192"/>
<evidence type="ECO:0000313" key="4">
    <source>
        <dbReference type="EMBL" id="SDS36448.1"/>
    </source>
</evidence>
<evidence type="ECO:0000256" key="1">
    <source>
        <dbReference type="ARBA" id="ARBA00023098"/>
    </source>
</evidence>